<organism evidence="2">
    <name type="scientific">Lygus hesperus</name>
    <name type="common">Western plant bug</name>
    <dbReference type="NCBI Taxonomy" id="30085"/>
    <lineage>
        <taxon>Eukaryota</taxon>
        <taxon>Metazoa</taxon>
        <taxon>Ecdysozoa</taxon>
        <taxon>Arthropoda</taxon>
        <taxon>Hexapoda</taxon>
        <taxon>Insecta</taxon>
        <taxon>Pterygota</taxon>
        <taxon>Neoptera</taxon>
        <taxon>Paraneoptera</taxon>
        <taxon>Hemiptera</taxon>
        <taxon>Heteroptera</taxon>
        <taxon>Panheteroptera</taxon>
        <taxon>Cimicomorpha</taxon>
        <taxon>Miridae</taxon>
        <taxon>Mirini</taxon>
        <taxon>Lygus</taxon>
    </lineage>
</organism>
<dbReference type="EMBL" id="GBRD01004032">
    <property type="protein sequence ID" value="JAG61789.1"/>
    <property type="molecule type" value="Transcribed_RNA"/>
</dbReference>
<evidence type="ECO:0000256" key="1">
    <source>
        <dbReference type="SAM" id="MobiDB-lite"/>
    </source>
</evidence>
<evidence type="ECO:0000313" key="2">
    <source>
        <dbReference type="EMBL" id="JAG61789.1"/>
    </source>
</evidence>
<proteinExistence type="predicted"/>
<feature type="compositionally biased region" description="Gly residues" evidence="1">
    <location>
        <begin position="88"/>
        <end position="105"/>
    </location>
</feature>
<feature type="non-terminal residue" evidence="2">
    <location>
        <position position="1"/>
    </location>
</feature>
<protein>
    <submittedName>
        <fullName evidence="2">Uncharacterized protein</fullName>
    </submittedName>
</protein>
<accession>A0A0K8T8C7</accession>
<feature type="compositionally biased region" description="Basic and acidic residues" evidence="1">
    <location>
        <begin position="65"/>
        <end position="76"/>
    </location>
</feature>
<reference evidence="2" key="1">
    <citation type="submission" date="2014-09" db="EMBL/GenBank/DDBJ databases">
        <authorList>
            <person name="Magalhaes I.L.F."/>
            <person name="Oliveira U."/>
            <person name="Santos F.R."/>
            <person name="Vidigal T.H.D.A."/>
            <person name="Brescovit A.D."/>
            <person name="Santos A.J."/>
        </authorList>
    </citation>
    <scope>NUCLEOTIDE SEQUENCE</scope>
</reference>
<name>A0A0K8T8C7_LYGHE</name>
<dbReference type="AlphaFoldDB" id="A0A0K8T8C7"/>
<feature type="region of interest" description="Disordered" evidence="1">
    <location>
        <begin position="1"/>
        <end position="105"/>
    </location>
</feature>
<feature type="compositionally biased region" description="Polar residues" evidence="1">
    <location>
        <begin position="1"/>
        <end position="18"/>
    </location>
</feature>
<sequence>PKQTNLLHNTSTNMSSLLNKAKDALGKSGSSGSGHTEGGQQQSSIEKGVSGQAHTQIDNLTDRAGLGDKYDDKINKFADGQINNQIPGGAGNNAGGSGGLGGLGK</sequence>